<protein>
    <recommendedName>
        <fullName evidence="1">FAT domain-containing protein</fullName>
    </recommendedName>
</protein>
<accession>A0A388JQA6</accession>
<evidence type="ECO:0000259" key="1">
    <source>
        <dbReference type="PROSITE" id="PS51189"/>
    </source>
</evidence>
<feature type="domain" description="FAT" evidence="1">
    <location>
        <begin position="335"/>
        <end position="1025"/>
    </location>
</feature>
<dbReference type="GO" id="GO:0006974">
    <property type="term" value="P:DNA damage response"/>
    <property type="evidence" value="ECO:0007669"/>
    <property type="project" value="InterPro"/>
</dbReference>
<evidence type="ECO:0000313" key="2">
    <source>
        <dbReference type="EMBL" id="GBG59961.1"/>
    </source>
</evidence>
<dbReference type="InterPro" id="IPR003151">
    <property type="entry name" value="PIK-rel_kinase_FAT"/>
</dbReference>
<name>A0A388JQA6_CHABU</name>
<dbReference type="PANTHER" id="PTHR37079">
    <property type="entry name" value="SERINE/THREONINE-PROTEIN KINASE ATM"/>
    <property type="match status" value="1"/>
</dbReference>
<dbReference type="STRING" id="69332.A0A388JQA6"/>
<dbReference type="PANTHER" id="PTHR37079:SF4">
    <property type="entry name" value="SERINE_THREONINE-PROTEIN KINASE ATM"/>
    <property type="match status" value="1"/>
</dbReference>
<reference evidence="2 3" key="1">
    <citation type="journal article" date="2018" name="Cell">
        <title>The Chara Genome: Secondary Complexity and Implications for Plant Terrestrialization.</title>
        <authorList>
            <person name="Nishiyama T."/>
            <person name="Sakayama H."/>
            <person name="Vries J.D."/>
            <person name="Buschmann H."/>
            <person name="Saint-Marcoux D."/>
            <person name="Ullrich K.K."/>
            <person name="Haas F.B."/>
            <person name="Vanderstraeten L."/>
            <person name="Becker D."/>
            <person name="Lang D."/>
            <person name="Vosolsobe S."/>
            <person name="Rombauts S."/>
            <person name="Wilhelmsson P.K.I."/>
            <person name="Janitza P."/>
            <person name="Kern R."/>
            <person name="Heyl A."/>
            <person name="Rumpler F."/>
            <person name="Villalobos L.I.A.C."/>
            <person name="Clay J.M."/>
            <person name="Skokan R."/>
            <person name="Toyoda A."/>
            <person name="Suzuki Y."/>
            <person name="Kagoshima H."/>
            <person name="Schijlen E."/>
            <person name="Tajeshwar N."/>
            <person name="Catarino B."/>
            <person name="Hetherington A.J."/>
            <person name="Saltykova A."/>
            <person name="Bonnot C."/>
            <person name="Breuninger H."/>
            <person name="Symeonidi A."/>
            <person name="Radhakrishnan G.V."/>
            <person name="Van Nieuwerburgh F."/>
            <person name="Deforce D."/>
            <person name="Chang C."/>
            <person name="Karol K.G."/>
            <person name="Hedrich R."/>
            <person name="Ulvskov P."/>
            <person name="Glockner G."/>
            <person name="Delwiche C.F."/>
            <person name="Petrasek J."/>
            <person name="Van de Peer Y."/>
            <person name="Friml J."/>
            <person name="Beilby M."/>
            <person name="Dolan L."/>
            <person name="Kohara Y."/>
            <person name="Sugano S."/>
            <person name="Fujiyama A."/>
            <person name="Delaux P.-M."/>
            <person name="Quint M."/>
            <person name="TheiBen G."/>
            <person name="Hagemann M."/>
            <person name="Harholt J."/>
            <person name="Dunand C."/>
            <person name="Zachgo S."/>
            <person name="Langdale J."/>
            <person name="Maumus F."/>
            <person name="Straeten D.V.D."/>
            <person name="Gould S.B."/>
            <person name="Rensing S.A."/>
        </authorList>
    </citation>
    <scope>NUCLEOTIDE SEQUENCE [LARGE SCALE GENOMIC DNA]</scope>
    <source>
        <strain evidence="2 3">S276</strain>
    </source>
</reference>
<dbReference type="Proteomes" id="UP000265515">
    <property type="component" value="Unassembled WGS sequence"/>
</dbReference>
<dbReference type="PROSITE" id="PS51189">
    <property type="entry name" value="FAT"/>
    <property type="match status" value="1"/>
</dbReference>
<dbReference type="Gramene" id="GBG59961">
    <property type="protein sequence ID" value="GBG59961"/>
    <property type="gene ID" value="CBR_g292"/>
</dbReference>
<proteinExistence type="predicted"/>
<sequence>MVGISSPHAVAFHLPEEDPNAISAAAAAAAAGSSRPICRGGKDTPSTSNFAGSKVTPVSIDPVCGVHEYMVKAALLQLRAYLIDEDVEVIELAAETLKGLLATDKAFRVFESLSAKERMYLEVRSRGVHVKKVEDMVLKAKQEGAKLSTPLDEDALWITKGRTHEQWVSAVTVSLLEHTNDTILRLCQVMAARKASLAELLFPHVLASLAGEHGADGEIVQCISRQLEKHVFGNQNDNTRTIQMLLDALNSLRRCYVFARMNPSAVLSRRRESAKGMIGSGNGGSLGAGALDVTPGKRSRVARNNIAGVEGEGQQDDGTPLSWQTVYWVHVNYLTAAKAAQKCAAYFTSLLYVEHWYESQFGRLILGEPDFSDDDQIPLHEQLLLGVYTKINDPDGIRAVARTHKVASQLALFEHEGRWDKAMENYDLLLQASRSKRREALKGFRFCGGVATVEQPITGCGTRRFGTPGGCLLNEALDNVKQSKSAFERRDWGMQKGLLRSLQQMGCWHIEGMYSQGLFARVKEPDTDPEFAELQCEAAWRAGNWDLRLDMTRESDDMTLLSTRGDASLDFHAALHRCLGTLVQGDPSLFCSALQLARQGIVERIAQMSAESTQSVNPAIVKLQMLNGVTDAWAVRWPNFPLIHYISPPDGLGSQATPMRGIAGPGVAHQPSDSEMDLLELAWKERLDQMQGHYDLLEPLIALRGVLLRSLDREDRFLSHLQEAARIARKAGRLNHGANAVHEMKLIGKSIATGPGTAAAPESNIRKPQNSAVVDLIDGRVEEAKLLWTQGQHNMAVSLAKFLLHSAEKSPKNAALLSLTGKWLAETHSASSRVILDQYLAKAVQLVQEREVLDVGQPATGAGQNGLCLCRGHFRLARYADALYRQTESRLNSSEYLAALNLRNHKSAELEALTEQIRKAVKLDDKRALQMKAAELQKTLMLDDVEDRQLVDDCEEFLKTALQSYRMCLITGDKYDIRVVFRLICVWFNLSGQQQVNQEMLETIDKVMYFPIGHLLICDIHTKFT</sequence>
<dbReference type="GO" id="GO:0004674">
    <property type="term" value="F:protein serine/threonine kinase activity"/>
    <property type="evidence" value="ECO:0007669"/>
    <property type="project" value="InterPro"/>
</dbReference>
<gene>
    <name evidence="2" type="ORF">CBR_g292</name>
</gene>
<dbReference type="InterPro" id="IPR038980">
    <property type="entry name" value="ATM_plant"/>
</dbReference>
<dbReference type="AlphaFoldDB" id="A0A388JQA6"/>
<dbReference type="InterPro" id="IPR014009">
    <property type="entry name" value="PIK_FAT"/>
</dbReference>
<dbReference type="EMBL" id="BFEA01000008">
    <property type="protein sequence ID" value="GBG59961.1"/>
    <property type="molecule type" value="Genomic_DNA"/>
</dbReference>
<dbReference type="OrthoDB" id="381190at2759"/>
<dbReference type="Pfam" id="PF02259">
    <property type="entry name" value="FAT"/>
    <property type="match status" value="1"/>
</dbReference>
<evidence type="ECO:0000313" key="3">
    <source>
        <dbReference type="Proteomes" id="UP000265515"/>
    </source>
</evidence>
<comment type="caution">
    <text evidence="2">The sequence shown here is derived from an EMBL/GenBank/DDBJ whole genome shotgun (WGS) entry which is preliminary data.</text>
</comment>
<organism evidence="2 3">
    <name type="scientific">Chara braunii</name>
    <name type="common">Braun's stonewort</name>
    <dbReference type="NCBI Taxonomy" id="69332"/>
    <lineage>
        <taxon>Eukaryota</taxon>
        <taxon>Viridiplantae</taxon>
        <taxon>Streptophyta</taxon>
        <taxon>Charophyceae</taxon>
        <taxon>Charales</taxon>
        <taxon>Characeae</taxon>
        <taxon>Chara</taxon>
    </lineage>
</organism>
<keyword evidence="3" id="KW-1185">Reference proteome</keyword>